<dbReference type="EMBL" id="CM008050">
    <property type="protein sequence ID" value="PVH38079.1"/>
    <property type="molecule type" value="Genomic_DNA"/>
</dbReference>
<dbReference type="Gramene" id="PVH38079">
    <property type="protein sequence ID" value="PVH38079"/>
    <property type="gene ID" value="PAHAL_5G171600"/>
</dbReference>
<proteinExistence type="predicted"/>
<sequence>MQRHGRTLLALCLLPCFASCQGRASPEMLGGGMAVRFEAGAA</sequence>
<protein>
    <submittedName>
        <fullName evidence="2">Uncharacterized protein</fullName>
    </submittedName>
</protein>
<feature type="chain" id="PRO_5015730465" evidence="1">
    <location>
        <begin position="23"/>
        <end position="42"/>
    </location>
</feature>
<keyword evidence="1" id="KW-0732">Signal</keyword>
<gene>
    <name evidence="2" type="ORF">PAHAL_5G171600</name>
</gene>
<name>A0A2T8IK85_9POAL</name>
<reference evidence="2" key="1">
    <citation type="submission" date="2018-04" db="EMBL/GenBank/DDBJ databases">
        <title>WGS assembly of Panicum hallii.</title>
        <authorList>
            <person name="Lovell J."/>
            <person name="Jenkins J."/>
            <person name="Lowry D."/>
            <person name="Mamidi S."/>
            <person name="Sreedasyam A."/>
            <person name="Weng X."/>
            <person name="Barry K."/>
            <person name="Bonette J."/>
            <person name="Campitelli B."/>
            <person name="Daum C."/>
            <person name="Gordon S."/>
            <person name="Gould B."/>
            <person name="Lipzen A."/>
            <person name="Macqueen A."/>
            <person name="Palacio-Mejia J."/>
            <person name="Plott C."/>
            <person name="Shakirov E."/>
            <person name="Shu S."/>
            <person name="Yoshinaga Y."/>
            <person name="Zane M."/>
            <person name="Rokhsar D."/>
            <person name="Grimwood J."/>
            <person name="Schmutz J."/>
            <person name="Juenger T."/>
        </authorList>
    </citation>
    <scope>NUCLEOTIDE SEQUENCE [LARGE SCALE GENOMIC DNA]</scope>
    <source>
        <strain evidence="2">FIL2</strain>
    </source>
</reference>
<dbReference type="Proteomes" id="UP000243499">
    <property type="component" value="Chromosome 5"/>
</dbReference>
<feature type="signal peptide" evidence="1">
    <location>
        <begin position="1"/>
        <end position="22"/>
    </location>
</feature>
<evidence type="ECO:0000256" key="1">
    <source>
        <dbReference type="SAM" id="SignalP"/>
    </source>
</evidence>
<organism evidence="2">
    <name type="scientific">Panicum hallii</name>
    <dbReference type="NCBI Taxonomy" id="206008"/>
    <lineage>
        <taxon>Eukaryota</taxon>
        <taxon>Viridiplantae</taxon>
        <taxon>Streptophyta</taxon>
        <taxon>Embryophyta</taxon>
        <taxon>Tracheophyta</taxon>
        <taxon>Spermatophyta</taxon>
        <taxon>Magnoliopsida</taxon>
        <taxon>Liliopsida</taxon>
        <taxon>Poales</taxon>
        <taxon>Poaceae</taxon>
        <taxon>PACMAD clade</taxon>
        <taxon>Panicoideae</taxon>
        <taxon>Panicodae</taxon>
        <taxon>Paniceae</taxon>
        <taxon>Panicinae</taxon>
        <taxon>Panicum</taxon>
        <taxon>Panicum sect. Panicum</taxon>
    </lineage>
</organism>
<accession>A0A2T8IK85</accession>
<dbReference type="AlphaFoldDB" id="A0A2T8IK85"/>
<evidence type="ECO:0000313" key="2">
    <source>
        <dbReference type="EMBL" id="PVH38079.1"/>
    </source>
</evidence>